<sequence>MTDPSPSSPRDPIFDLSDKFVQAFAASCPVDASMVGIPCNAGAWNDWSPTGAAAWGTTLASFREQLRALPSPAGDPWARLARRVMADYLDERLDDLAHGEHLVNLNNIDSTLQHMRMVFDVMDTETAEGWEAVLSRLETIDQACATYRASLDEGRRTGKVVARRQVHAAMEQAGVHAGESSFFLTLLKSAESAPEQVRARLPGAIENARRTFAEFRSYLAETYLSHAVEADGVGEARYERAVRRFLGAKLDLRETYAWGWSEVRRIEAEMAQLGAGILPGASIPEVIRMLERDPERCSGSVEDFLQIMRDRQARALRDLQDVHFDVPEPIQHIEVRLAPPGGALGAYYVPPSEGFKRPGTVWYAPGDVAQVPLYGEISTAYHEGFPGHHLQCGLQVYFEEQLCRVHRFLVMYPGYAEGWALYAEQLMHELGYFEKPEYVLGMLAAKLMRAYRVAIDIGMHLDLPIPEDAPVHAGERWSYETAVEILEQRAFLRPDNAQSEATRYLGWPGQAITYKVGERVMLDLREEARRRQGASFDLKAFHGKVLGAGSVGLDLLRELVLDDGHARA</sequence>
<dbReference type="InterPro" id="IPR010281">
    <property type="entry name" value="DUF885"/>
</dbReference>
<reference evidence="1 2" key="1">
    <citation type="submission" date="2013-05" db="EMBL/GenBank/DDBJ databases">
        <title>Genome assembly of Chondromyces apiculatus DSM 436.</title>
        <authorList>
            <person name="Sharma G."/>
            <person name="Khatri I."/>
            <person name="Kaur C."/>
            <person name="Mayilraj S."/>
            <person name="Subramanian S."/>
        </authorList>
    </citation>
    <scope>NUCLEOTIDE SEQUENCE [LARGE SCALE GENOMIC DNA]</scope>
    <source>
        <strain evidence="1 2">DSM 436</strain>
    </source>
</reference>
<dbReference type="AlphaFoldDB" id="A0A017T1I0"/>
<dbReference type="STRING" id="1192034.CAP_7192"/>
<dbReference type="Proteomes" id="UP000019678">
    <property type="component" value="Unassembled WGS sequence"/>
</dbReference>
<dbReference type="PANTHER" id="PTHR33361">
    <property type="entry name" value="GLR0591 PROTEIN"/>
    <property type="match status" value="1"/>
</dbReference>
<dbReference type="RefSeq" id="WP_052376391.1">
    <property type="nucleotide sequence ID" value="NZ_ASRX01000061.1"/>
</dbReference>
<comment type="caution">
    <text evidence="1">The sequence shown here is derived from an EMBL/GenBank/DDBJ whole genome shotgun (WGS) entry which is preliminary data.</text>
</comment>
<evidence type="ECO:0000313" key="1">
    <source>
        <dbReference type="EMBL" id="EYF02421.1"/>
    </source>
</evidence>
<accession>A0A017T1I0</accession>
<dbReference type="Pfam" id="PF05960">
    <property type="entry name" value="DUF885"/>
    <property type="match status" value="1"/>
</dbReference>
<organism evidence="1 2">
    <name type="scientific">Chondromyces apiculatus DSM 436</name>
    <dbReference type="NCBI Taxonomy" id="1192034"/>
    <lineage>
        <taxon>Bacteria</taxon>
        <taxon>Pseudomonadati</taxon>
        <taxon>Myxococcota</taxon>
        <taxon>Polyangia</taxon>
        <taxon>Polyangiales</taxon>
        <taxon>Polyangiaceae</taxon>
        <taxon>Chondromyces</taxon>
    </lineage>
</organism>
<evidence type="ECO:0000313" key="2">
    <source>
        <dbReference type="Proteomes" id="UP000019678"/>
    </source>
</evidence>
<evidence type="ECO:0008006" key="3">
    <source>
        <dbReference type="Google" id="ProtNLM"/>
    </source>
</evidence>
<name>A0A017T1I0_9BACT</name>
<gene>
    <name evidence="1" type="ORF">CAP_7192</name>
</gene>
<dbReference type="PANTHER" id="PTHR33361:SF2">
    <property type="entry name" value="DUF885 DOMAIN-CONTAINING PROTEIN"/>
    <property type="match status" value="1"/>
</dbReference>
<dbReference type="eggNOG" id="COG4805">
    <property type="taxonomic scope" value="Bacteria"/>
</dbReference>
<proteinExistence type="predicted"/>
<protein>
    <recommendedName>
        <fullName evidence="3">DUF885 domain-containing protein</fullName>
    </recommendedName>
</protein>
<dbReference type="EMBL" id="ASRX01000061">
    <property type="protein sequence ID" value="EYF02421.1"/>
    <property type="molecule type" value="Genomic_DNA"/>
</dbReference>
<keyword evidence="2" id="KW-1185">Reference proteome</keyword>